<protein>
    <recommendedName>
        <fullName evidence="3">HNH nuclease domain-containing protein</fullName>
    </recommendedName>
</protein>
<gene>
    <name evidence="1" type="ORF">B0H16DRAFT_1722100</name>
</gene>
<comment type="caution">
    <text evidence="1">The sequence shown here is derived from an EMBL/GenBank/DDBJ whole genome shotgun (WGS) entry which is preliminary data.</text>
</comment>
<reference evidence="1" key="1">
    <citation type="submission" date="2023-03" db="EMBL/GenBank/DDBJ databases">
        <title>Massive genome expansion in bonnet fungi (Mycena s.s.) driven by repeated elements and novel gene families across ecological guilds.</title>
        <authorList>
            <consortium name="Lawrence Berkeley National Laboratory"/>
            <person name="Harder C.B."/>
            <person name="Miyauchi S."/>
            <person name="Viragh M."/>
            <person name="Kuo A."/>
            <person name="Thoen E."/>
            <person name="Andreopoulos B."/>
            <person name="Lu D."/>
            <person name="Skrede I."/>
            <person name="Drula E."/>
            <person name="Henrissat B."/>
            <person name="Morin E."/>
            <person name="Kohler A."/>
            <person name="Barry K."/>
            <person name="LaButti K."/>
            <person name="Morin E."/>
            <person name="Salamov A."/>
            <person name="Lipzen A."/>
            <person name="Mereny Z."/>
            <person name="Hegedus B."/>
            <person name="Baldrian P."/>
            <person name="Stursova M."/>
            <person name="Weitz H."/>
            <person name="Taylor A."/>
            <person name="Grigoriev I.V."/>
            <person name="Nagy L.G."/>
            <person name="Martin F."/>
            <person name="Kauserud H."/>
        </authorList>
    </citation>
    <scope>NUCLEOTIDE SEQUENCE</scope>
    <source>
        <strain evidence="1">CBHHK182m</strain>
    </source>
</reference>
<organism evidence="1 2">
    <name type="scientific">Mycena metata</name>
    <dbReference type="NCBI Taxonomy" id="1033252"/>
    <lineage>
        <taxon>Eukaryota</taxon>
        <taxon>Fungi</taxon>
        <taxon>Dikarya</taxon>
        <taxon>Basidiomycota</taxon>
        <taxon>Agaricomycotina</taxon>
        <taxon>Agaricomycetes</taxon>
        <taxon>Agaricomycetidae</taxon>
        <taxon>Agaricales</taxon>
        <taxon>Marasmiineae</taxon>
        <taxon>Mycenaceae</taxon>
        <taxon>Mycena</taxon>
    </lineage>
</organism>
<evidence type="ECO:0000313" key="2">
    <source>
        <dbReference type="Proteomes" id="UP001215598"/>
    </source>
</evidence>
<accession>A0AAD7J3H2</accession>
<evidence type="ECO:0008006" key="3">
    <source>
        <dbReference type="Google" id="ProtNLM"/>
    </source>
</evidence>
<evidence type="ECO:0000313" key="1">
    <source>
        <dbReference type="EMBL" id="KAJ7755950.1"/>
    </source>
</evidence>
<name>A0AAD7J3H2_9AGAR</name>
<dbReference type="Proteomes" id="UP001215598">
    <property type="component" value="Unassembled WGS sequence"/>
</dbReference>
<sequence>MSARVMHYEPTPLPPYTFKTENDRSAYEICLWLQTFSAWGTFADDLNDLGETLMCKTSVTVAARTLGYALIYSPTTKGRDAVAREINGCGKNAEHLAGLAHLYIYGLIRVFRNPKGPTPSVSPVLSPRLSVEVAVNQHRDKMVEDGKTPHSLREQVIHRDRHRCVFTNRADSHNPTHDDVKDLDSAYAEKIEVAHIISQSLTNGISGLSEDAQKKLDWASSAFAILDRFAGIEVKALLGTLYLHSPLNTMMASGTPHDHFDHLYIFFEPFTNENGDIVDNKYRLVQCMKTPYGPLSETVTFTARLLGNKRVDPPSPKLLALHAACVRIAHLSGAADVLEKFDKSSEDHYPVLSKGFKDMSYNPKALEYFQHALHKASMQLTPARSLGLNPVTEFNVNASYAH</sequence>
<dbReference type="EMBL" id="JARKIB010000048">
    <property type="protein sequence ID" value="KAJ7755950.1"/>
    <property type="molecule type" value="Genomic_DNA"/>
</dbReference>
<keyword evidence="2" id="KW-1185">Reference proteome</keyword>
<proteinExistence type="predicted"/>
<dbReference type="AlphaFoldDB" id="A0AAD7J3H2"/>